<feature type="transmembrane region" description="Helical" evidence="5">
    <location>
        <begin position="243"/>
        <end position="265"/>
    </location>
</feature>
<dbReference type="InterPro" id="IPR027417">
    <property type="entry name" value="P-loop_NTPase"/>
</dbReference>
<dbReference type="EC" id="3.6.3.43" evidence="7"/>
<keyword evidence="7" id="KW-0547">Nucleotide-binding</keyword>
<dbReference type="PANTHER" id="PTHR43394">
    <property type="entry name" value="ATP-DEPENDENT PERMEASE MDL1, MITOCHONDRIAL"/>
    <property type="match status" value="1"/>
</dbReference>
<dbReference type="OrthoDB" id="311344at2"/>
<dbReference type="GO" id="GO:0005524">
    <property type="term" value="F:ATP binding"/>
    <property type="evidence" value="ECO:0007669"/>
    <property type="project" value="UniProtKB-KW"/>
</dbReference>
<feature type="transmembrane region" description="Helical" evidence="5">
    <location>
        <begin position="271"/>
        <end position="288"/>
    </location>
</feature>
<dbReference type="EMBL" id="UGOD01000002">
    <property type="protein sequence ID" value="STX81197.1"/>
    <property type="molecule type" value="Genomic_DNA"/>
</dbReference>
<dbReference type="GO" id="GO:0015421">
    <property type="term" value="F:ABC-type oligopeptide transporter activity"/>
    <property type="evidence" value="ECO:0007669"/>
    <property type="project" value="TreeGrafter"/>
</dbReference>
<gene>
    <name evidence="7" type="primary">hlyB_2</name>
    <name evidence="7" type="ORF">NCTC13316_03064</name>
</gene>
<keyword evidence="8" id="KW-1185">Reference proteome</keyword>
<evidence type="ECO:0000313" key="7">
    <source>
        <dbReference type="EMBL" id="STX81197.1"/>
    </source>
</evidence>
<evidence type="ECO:0000256" key="1">
    <source>
        <dbReference type="ARBA" id="ARBA00004651"/>
    </source>
</evidence>
<name>A0A378K901_9GAMM</name>
<dbReference type="SUPFAM" id="SSF90123">
    <property type="entry name" value="ABC transporter transmembrane region"/>
    <property type="match status" value="1"/>
</dbReference>
<evidence type="ECO:0000256" key="4">
    <source>
        <dbReference type="ARBA" id="ARBA00023136"/>
    </source>
</evidence>
<dbReference type="RefSeq" id="WP_115332612.1">
    <property type="nucleotide sequence ID" value="NZ_CAAAHP010000005.1"/>
</dbReference>
<dbReference type="GO" id="GO:0005886">
    <property type="term" value="C:plasma membrane"/>
    <property type="evidence" value="ECO:0007669"/>
    <property type="project" value="UniProtKB-SubCell"/>
</dbReference>
<feature type="domain" description="ABC transmembrane type-1" evidence="6">
    <location>
        <begin position="21"/>
        <end position="300"/>
    </location>
</feature>
<reference evidence="7 8" key="1">
    <citation type="submission" date="2018-06" db="EMBL/GenBank/DDBJ databases">
        <authorList>
            <consortium name="Pathogen Informatics"/>
            <person name="Doyle S."/>
        </authorList>
    </citation>
    <scope>NUCLEOTIDE SEQUENCE [LARGE SCALE GENOMIC DNA]</scope>
    <source>
        <strain evidence="7 8">NCTC13316</strain>
    </source>
</reference>
<evidence type="ECO:0000313" key="8">
    <source>
        <dbReference type="Proteomes" id="UP000254794"/>
    </source>
</evidence>
<accession>A0A378K901</accession>
<proteinExistence type="predicted"/>
<feature type="transmembrane region" description="Helical" evidence="5">
    <location>
        <begin position="55"/>
        <end position="78"/>
    </location>
</feature>
<dbReference type="Gene3D" id="3.40.50.300">
    <property type="entry name" value="P-loop containing nucleotide triphosphate hydrolases"/>
    <property type="match status" value="1"/>
</dbReference>
<keyword evidence="7" id="KW-0378">Hydrolase</keyword>
<keyword evidence="7" id="KW-0067">ATP-binding</keyword>
<feature type="transmembrane region" description="Helical" evidence="5">
    <location>
        <begin position="158"/>
        <end position="176"/>
    </location>
</feature>
<feature type="transmembrane region" description="Helical" evidence="5">
    <location>
        <begin position="12"/>
        <end position="35"/>
    </location>
</feature>
<evidence type="ECO:0000256" key="2">
    <source>
        <dbReference type="ARBA" id="ARBA00022692"/>
    </source>
</evidence>
<organism evidence="7 8">
    <name type="scientific">Legionella busanensis</name>
    <dbReference type="NCBI Taxonomy" id="190655"/>
    <lineage>
        <taxon>Bacteria</taxon>
        <taxon>Pseudomonadati</taxon>
        <taxon>Pseudomonadota</taxon>
        <taxon>Gammaproteobacteria</taxon>
        <taxon>Legionellales</taxon>
        <taxon>Legionellaceae</taxon>
        <taxon>Legionella</taxon>
    </lineage>
</organism>
<dbReference type="SUPFAM" id="SSF52540">
    <property type="entry name" value="P-loop containing nucleoside triphosphate hydrolases"/>
    <property type="match status" value="1"/>
</dbReference>
<comment type="subcellular location">
    <subcellularLocation>
        <location evidence="1">Cell membrane</location>
        <topology evidence="1">Multi-pass membrane protein</topology>
    </subcellularLocation>
</comment>
<keyword evidence="2 5" id="KW-0812">Transmembrane</keyword>
<evidence type="ECO:0000256" key="5">
    <source>
        <dbReference type="SAM" id="Phobius"/>
    </source>
</evidence>
<keyword evidence="4 5" id="KW-0472">Membrane</keyword>
<sequence>MIKKQRVSVLNILDYSTLFSILLLSVFVSLLSLIVPIAAQTLVNLLAFGKLLQPIVTLSLIVLILMAGLGALSIWQVIVIEIIQQKIMVHVSLALTRHFTQLSLDNFSTHHGPALVNRYFELLTVKKSLASLLLYGINLSLQVIFGLVLLLFYHPAFVLFDLFILFGVLLTVFGPYKKALISAKDECAQKHIIGAWLEEILINRYLFKFNQYPRYAISQTDKKLVGFLTARNRHFRQLIKHQIGFYTLSALASSLLLGLGGYLVIENQLSLGQLVAAEIILGALIYSFKRFGVLMENYYDLMAAADKLQEVLHLPNERPESERRDVELGFKPLKTIELSFHADNQPVLITPHEPFLLIASDRVSQDFVDQLLGFKALTLFSVHVNGVPVNRQHLMALRQYSLLINEPQWFSGSTYDNLVLNHRHTATDYILEKLNQLALLDKIMTLPQGLYTVIHEWQSTFSLEELIKLMIIRALITKPQLLIIAQAFDQLTAQEVNVVLTLLMNLTDTLVIITTQKNQLPELTNRVVLA</sequence>
<dbReference type="AlphaFoldDB" id="A0A378K901"/>
<keyword evidence="3 5" id="KW-1133">Transmembrane helix</keyword>
<evidence type="ECO:0000256" key="3">
    <source>
        <dbReference type="ARBA" id="ARBA00022989"/>
    </source>
</evidence>
<feature type="transmembrane region" description="Helical" evidence="5">
    <location>
        <begin position="132"/>
        <end position="152"/>
    </location>
</feature>
<dbReference type="InterPro" id="IPR039421">
    <property type="entry name" value="Type_1_exporter"/>
</dbReference>
<protein>
    <submittedName>
        <fullName evidence="7">Toxin secretion ABC transporter ATP-binding protein</fullName>
        <ecNumber evidence="7">3.6.3.43</ecNumber>
    </submittedName>
</protein>
<dbReference type="Proteomes" id="UP000254794">
    <property type="component" value="Unassembled WGS sequence"/>
</dbReference>
<dbReference type="InterPro" id="IPR036640">
    <property type="entry name" value="ABC1_TM_sf"/>
</dbReference>
<dbReference type="GO" id="GO:0016787">
    <property type="term" value="F:hydrolase activity"/>
    <property type="evidence" value="ECO:0007669"/>
    <property type="project" value="UniProtKB-KW"/>
</dbReference>
<dbReference type="InterPro" id="IPR011527">
    <property type="entry name" value="ABC1_TM_dom"/>
</dbReference>
<dbReference type="PROSITE" id="PS50929">
    <property type="entry name" value="ABC_TM1F"/>
    <property type="match status" value="1"/>
</dbReference>
<dbReference type="PANTHER" id="PTHR43394:SF4">
    <property type="entry name" value="TOXIN SECRETION ABC TRANSPORTER ATP-BINDING PROTEIN"/>
    <property type="match status" value="1"/>
</dbReference>
<dbReference type="Gene3D" id="1.20.1560.10">
    <property type="entry name" value="ABC transporter type 1, transmembrane domain"/>
    <property type="match status" value="1"/>
</dbReference>
<evidence type="ECO:0000259" key="6">
    <source>
        <dbReference type="PROSITE" id="PS50929"/>
    </source>
</evidence>